<organism evidence="2 3">
    <name type="scientific">Mugilogobius chulae</name>
    <name type="common">yellowstripe goby</name>
    <dbReference type="NCBI Taxonomy" id="88201"/>
    <lineage>
        <taxon>Eukaryota</taxon>
        <taxon>Metazoa</taxon>
        <taxon>Chordata</taxon>
        <taxon>Craniata</taxon>
        <taxon>Vertebrata</taxon>
        <taxon>Euteleostomi</taxon>
        <taxon>Actinopterygii</taxon>
        <taxon>Neopterygii</taxon>
        <taxon>Teleostei</taxon>
        <taxon>Neoteleostei</taxon>
        <taxon>Acanthomorphata</taxon>
        <taxon>Gobiaria</taxon>
        <taxon>Gobiiformes</taxon>
        <taxon>Gobioidei</taxon>
        <taxon>Gobiidae</taxon>
        <taxon>Gobionellinae</taxon>
        <taxon>Mugilogobius</taxon>
    </lineage>
</organism>
<dbReference type="AlphaFoldDB" id="A0AAW0MVY0"/>
<proteinExistence type="predicted"/>
<evidence type="ECO:0000256" key="1">
    <source>
        <dbReference type="SAM" id="MobiDB-lite"/>
    </source>
</evidence>
<keyword evidence="3" id="KW-1185">Reference proteome</keyword>
<accession>A0AAW0MVY0</accession>
<dbReference type="EMBL" id="JBBPFD010000020">
    <property type="protein sequence ID" value="KAK7883837.1"/>
    <property type="molecule type" value="Genomic_DNA"/>
</dbReference>
<dbReference type="Proteomes" id="UP001460270">
    <property type="component" value="Unassembled WGS sequence"/>
</dbReference>
<sequence length="180" mass="19643">MYTWTSGHRWSRAYGFTPSSRVASTSPSDVSREANVNTTSGGAVPTAPSPAVHRTPYGGMAADYLNRKLFHGILLQAICPPCIVIERVFDMMKGIFFKALEVNTIFVPKVVAVCTILHNLEVTNGDNDNPLPPHDFLPLEQENEVGGEKAVETNAALNKPPPLVCGDSKAQTVYYKRAVR</sequence>
<evidence type="ECO:0000313" key="2">
    <source>
        <dbReference type="EMBL" id="KAK7883837.1"/>
    </source>
</evidence>
<evidence type="ECO:0008006" key="4">
    <source>
        <dbReference type="Google" id="ProtNLM"/>
    </source>
</evidence>
<protein>
    <recommendedName>
        <fullName evidence="4">DDE Tnp4 domain-containing protein</fullName>
    </recommendedName>
</protein>
<evidence type="ECO:0000313" key="3">
    <source>
        <dbReference type="Proteomes" id="UP001460270"/>
    </source>
</evidence>
<reference evidence="3" key="1">
    <citation type="submission" date="2024-04" db="EMBL/GenBank/DDBJ databases">
        <title>Salinicola lusitanus LLJ914,a marine bacterium isolated from the Okinawa Trough.</title>
        <authorList>
            <person name="Li J."/>
        </authorList>
    </citation>
    <scope>NUCLEOTIDE SEQUENCE [LARGE SCALE GENOMIC DNA]</scope>
</reference>
<name>A0AAW0MVY0_9GOBI</name>
<feature type="compositionally biased region" description="Polar residues" evidence="1">
    <location>
        <begin position="19"/>
        <end position="41"/>
    </location>
</feature>
<comment type="caution">
    <text evidence="2">The sequence shown here is derived from an EMBL/GenBank/DDBJ whole genome shotgun (WGS) entry which is preliminary data.</text>
</comment>
<feature type="region of interest" description="Disordered" evidence="1">
    <location>
        <begin position="19"/>
        <end position="52"/>
    </location>
</feature>
<gene>
    <name evidence="2" type="ORF">WMY93_026960</name>
</gene>